<name>A0ACB7SP82_HYAAI</name>
<organism evidence="1 2">
    <name type="scientific">Hyalomma asiaticum</name>
    <name type="common">Tick</name>
    <dbReference type="NCBI Taxonomy" id="266040"/>
    <lineage>
        <taxon>Eukaryota</taxon>
        <taxon>Metazoa</taxon>
        <taxon>Ecdysozoa</taxon>
        <taxon>Arthropoda</taxon>
        <taxon>Chelicerata</taxon>
        <taxon>Arachnida</taxon>
        <taxon>Acari</taxon>
        <taxon>Parasitiformes</taxon>
        <taxon>Ixodida</taxon>
        <taxon>Ixodoidea</taxon>
        <taxon>Ixodidae</taxon>
        <taxon>Hyalomminae</taxon>
        <taxon>Hyalomma</taxon>
    </lineage>
</organism>
<keyword evidence="2" id="KW-1185">Reference proteome</keyword>
<evidence type="ECO:0000313" key="2">
    <source>
        <dbReference type="Proteomes" id="UP000821845"/>
    </source>
</evidence>
<reference evidence="1" key="1">
    <citation type="submission" date="2020-05" db="EMBL/GenBank/DDBJ databases">
        <title>Large-scale comparative analyses of tick genomes elucidate their genetic diversity and vector capacities.</title>
        <authorList>
            <person name="Jia N."/>
            <person name="Wang J."/>
            <person name="Shi W."/>
            <person name="Du L."/>
            <person name="Sun Y."/>
            <person name="Zhan W."/>
            <person name="Jiang J."/>
            <person name="Wang Q."/>
            <person name="Zhang B."/>
            <person name="Ji P."/>
            <person name="Sakyi L.B."/>
            <person name="Cui X."/>
            <person name="Yuan T."/>
            <person name="Jiang B."/>
            <person name="Yang W."/>
            <person name="Lam T.T.-Y."/>
            <person name="Chang Q."/>
            <person name="Ding S."/>
            <person name="Wang X."/>
            <person name="Zhu J."/>
            <person name="Ruan X."/>
            <person name="Zhao L."/>
            <person name="Wei J."/>
            <person name="Que T."/>
            <person name="Du C."/>
            <person name="Cheng J."/>
            <person name="Dai P."/>
            <person name="Han X."/>
            <person name="Huang E."/>
            <person name="Gao Y."/>
            <person name="Liu J."/>
            <person name="Shao H."/>
            <person name="Ye R."/>
            <person name="Li L."/>
            <person name="Wei W."/>
            <person name="Wang X."/>
            <person name="Wang C."/>
            <person name="Yang T."/>
            <person name="Huo Q."/>
            <person name="Li W."/>
            <person name="Guo W."/>
            <person name="Chen H."/>
            <person name="Zhou L."/>
            <person name="Ni X."/>
            <person name="Tian J."/>
            <person name="Zhou Y."/>
            <person name="Sheng Y."/>
            <person name="Liu T."/>
            <person name="Pan Y."/>
            <person name="Xia L."/>
            <person name="Li J."/>
            <person name="Zhao F."/>
            <person name="Cao W."/>
        </authorList>
    </citation>
    <scope>NUCLEOTIDE SEQUENCE</scope>
    <source>
        <strain evidence="1">Hyas-2018</strain>
    </source>
</reference>
<gene>
    <name evidence="1" type="ORF">HPB50_010976</name>
</gene>
<evidence type="ECO:0000313" key="1">
    <source>
        <dbReference type="EMBL" id="KAH6935862.1"/>
    </source>
</evidence>
<dbReference type="EMBL" id="CM023483">
    <property type="protein sequence ID" value="KAH6935862.1"/>
    <property type="molecule type" value="Genomic_DNA"/>
</dbReference>
<dbReference type="Proteomes" id="UP000821845">
    <property type="component" value="Chromosome 3"/>
</dbReference>
<comment type="caution">
    <text evidence="1">The sequence shown here is derived from an EMBL/GenBank/DDBJ whole genome shotgun (WGS) entry which is preliminary data.</text>
</comment>
<proteinExistence type="predicted"/>
<accession>A0ACB7SP82</accession>
<protein>
    <submittedName>
        <fullName evidence="1">Uncharacterized protein</fullName>
    </submittedName>
</protein>
<sequence>MAEGRGTLRVHGVYRYELDQKAAESPGQFAGTSPPPKAASRENEKEARRVEKGDKHCVKRNRGVNERNCSHKRDIRVRRTSPRKPASSTVHAVLDRLPLQCATRFAPRHSYFQEAHSCRSRIPCQQRTRQQGQFAERARFMLLVSDLLPERSFPTPKQKGQPAVSDVSSGARPPPRPKAAATQRCQQALERACRHATASLAAGKERRVSGPTTMTSMLAEVEARPVTVHRRASGAEIRAPPSGCESTLSTRVEGRKPVAAAANQPVGLGKAGPAQNGIPSTLAPG</sequence>